<dbReference type="PANTHER" id="PTHR42790:SF19">
    <property type="entry name" value="KYNURENINE_ALPHA-AMINOADIPATE AMINOTRANSFERASE, MITOCHONDRIAL"/>
    <property type="match status" value="1"/>
</dbReference>
<evidence type="ECO:0000256" key="1">
    <source>
        <dbReference type="ARBA" id="ARBA00001933"/>
    </source>
</evidence>
<dbReference type="SUPFAM" id="SSF53383">
    <property type="entry name" value="PLP-dependent transferases"/>
    <property type="match status" value="1"/>
</dbReference>
<keyword evidence="7" id="KW-1185">Reference proteome</keyword>
<name>A0ABR7ITH2_9CLOT</name>
<proteinExistence type="predicted"/>
<dbReference type="InterPro" id="IPR050859">
    <property type="entry name" value="Class-I_PLP-dep_aminotransf"/>
</dbReference>
<evidence type="ECO:0000256" key="2">
    <source>
        <dbReference type="ARBA" id="ARBA00022576"/>
    </source>
</evidence>
<keyword evidence="2 6" id="KW-0032">Aminotransferase</keyword>
<keyword evidence="3" id="KW-0808">Transferase</keyword>
<feature type="domain" description="Aminotransferase class I/classII large" evidence="5">
    <location>
        <begin position="29"/>
        <end position="381"/>
    </location>
</feature>
<evidence type="ECO:0000259" key="5">
    <source>
        <dbReference type="Pfam" id="PF00155"/>
    </source>
</evidence>
<reference evidence="6 7" key="1">
    <citation type="submission" date="2020-08" db="EMBL/GenBank/DDBJ databases">
        <title>Genome public.</title>
        <authorList>
            <person name="Liu C."/>
            <person name="Sun Q."/>
        </authorList>
    </citation>
    <scope>NUCLEOTIDE SEQUENCE [LARGE SCALE GENOMIC DNA]</scope>
    <source>
        <strain evidence="6 7">NSJ-27</strain>
    </source>
</reference>
<dbReference type="InterPro" id="IPR015421">
    <property type="entry name" value="PyrdxlP-dep_Trfase_major"/>
</dbReference>
<comment type="cofactor">
    <cofactor evidence="1">
        <name>pyridoxal 5'-phosphate</name>
        <dbReference type="ChEBI" id="CHEBI:597326"/>
    </cofactor>
</comment>
<comment type="caution">
    <text evidence="6">The sequence shown here is derived from an EMBL/GenBank/DDBJ whole genome shotgun (WGS) entry which is preliminary data.</text>
</comment>
<evidence type="ECO:0000256" key="3">
    <source>
        <dbReference type="ARBA" id="ARBA00022679"/>
    </source>
</evidence>
<evidence type="ECO:0000256" key="4">
    <source>
        <dbReference type="ARBA" id="ARBA00022898"/>
    </source>
</evidence>
<evidence type="ECO:0000313" key="6">
    <source>
        <dbReference type="EMBL" id="MBC5788450.1"/>
    </source>
</evidence>
<protein>
    <submittedName>
        <fullName evidence="6">PLP-dependent aminotransferase family protein</fullName>
    </submittedName>
</protein>
<dbReference type="InterPro" id="IPR015422">
    <property type="entry name" value="PyrdxlP-dep_Trfase_small"/>
</dbReference>
<dbReference type="InterPro" id="IPR004839">
    <property type="entry name" value="Aminotransferase_I/II_large"/>
</dbReference>
<dbReference type="Pfam" id="PF00155">
    <property type="entry name" value="Aminotran_1_2"/>
    <property type="match status" value="1"/>
</dbReference>
<dbReference type="Proteomes" id="UP000649151">
    <property type="component" value="Unassembled WGS sequence"/>
</dbReference>
<evidence type="ECO:0000313" key="7">
    <source>
        <dbReference type="Proteomes" id="UP000649151"/>
    </source>
</evidence>
<dbReference type="RefSeq" id="WP_069986937.1">
    <property type="nucleotide sequence ID" value="NZ_JACOQK010000001.1"/>
</dbReference>
<dbReference type="EMBL" id="JACOQK010000001">
    <property type="protein sequence ID" value="MBC5788450.1"/>
    <property type="molecule type" value="Genomic_DNA"/>
</dbReference>
<accession>A0ABR7ITH2</accession>
<keyword evidence="4" id="KW-0663">Pyridoxal phosphate</keyword>
<dbReference type="Gene3D" id="3.90.1150.10">
    <property type="entry name" value="Aspartate Aminotransferase, domain 1"/>
    <property type="match status" value="1"/>
</dbReference>
<dbReference type="Gene3D" id="3.40.640.10">
    <property type="entry name" value="Type I PLP-dependent aspartate aminotransferase-like (Major domain)"/>
    <property type="match status" value="1"/>
</dbReference>
<organism evidence="6 7">
    <name type="scientific">Clostridium facile</name>
    <dbReference type="NCBI Taxonomy" id="2763035"/>
    <lineage>
        <taxon>Bacteria</taxon>
        <taxon>Bacillati</taxon>
        <taxon>Bacillota</taxon>
        <taxon>Clostridia</taxon>
        <taxon>Eubacteriales</taxon>
        <taxon>Clostridiaceae</taxon>
        <taxon>Clostridium</taxon>
    </lineage>
</organism>
<dbReference type="InterPro" id="IPR015424">
    <property type="entry name" value="PyrdxlP-dep_Trfase"/>
</dbReference>
<dbReference type="GO" id="GO:0008483">
    <property type="term" value="F:transaminase activity"/>
    <property type="evidence" value="ECO:0007669"/>
    <property type="project" value="UniProtKB-KW"/>
</dbReference>
<sequence length="393" mass="43438">MSYKFSEKMDHLKPSVIREILKYSSDPAVIPFSAGNPAPEAFPVEKVQAISANILAKEPIAALQYSITEGYPKLIEAVTNDLKNRLHIGADTDRVIITSGAQQGIDLTVKSFCSKGDVIICESPSFVGSLNAFKASEATLVGVPMDEDGMNMEQLEDALKANPTAKLIYTIPNFQNPSGITMSMEKRRKMYQLAKQYGVCIIEDNPYGDLRFAGEDVPAIKTLDEDGIVIYCGSFSKVLSPGLRVGFVCANADIIQKITVLKQTNDVHTNILAQMVAYHFMTECDFVGHLENLRKIYKHKAELMLSEMDKHFSKNVTWTIPQGGLFLWCTLPEDQDMLAFCQDAVKNHKVAVVPGNAFMTSDDVPTTSFRMNYSTPTDEQIIAGVKILGDLMK</sequence>
<gene>
    <name evidence="6" type="ORF">H8Z77_10585</name>
</gene>
<dbReference type="CDD" id="cd00609">
    <property type="entry name" value="AAT_like"/>
    <property type="match status" value="1"/>
</dbReference>
<dbReference type="PANTHER" id="PTHR42790">
    <property type="entry name" value="AMINOTRANSFERASE"/>
    <property type="match status" value="1"/>
</dbReference>